<dbReference type="EMBL" id="DSDM01000106">
    <property type="protein sequence ID" value="HDQ88853.1"/>
    <property type="molecule type" value="Genomic_DNA"/>
</dbReference>
<dbReference type="InterPro" id="IPR014721">
    <property type="entry name" value="Ribsml_uS5_D2-typ_fold_subgr"/>
</dbReference>
<dbReference type="GO" id="GO:0005524">
    <property type="term" value="F:ATP binding"/>
    <property type="evidence" value="ECO:0007669"/>
    <property type="project" value="InterPro"/>
</dbReference>
<keyword evidence="5" id="KW-0378">Hydrolase</keyword>
<sequence>MGKIIFLPQAVVTKTAAGEVIENPASVVKELVENSLDAGATSIKIALSEGGKKKIVVADNGCGMCKEDLLICHKEHTSGKISTEEDLGRISSLGFRGEALNSISCVSDFSIKSFSSQEDDSQGGDSQSGWKIPVLYGKAGEIEPIGMPQGTVVEVQNLFANFPARLEFLKTSQYEFQKIYYLVLLFVLANPNVSFVILHNEKPVLEAPVHYNLEKRLELAFGHSDFFLPLEFTADHISVGGYLSMPQKSSNSFADLYFYINNRPVKWLKGLQQIKKAYGTLLEKHQFPKGALFLKVPFEMVDVNVHPRKEEVRFKNEALVLEILEKAVLDLLA</sequence>
<evidence type="ECO:0000256" key="3">
    <source>
        <dbReference type="ARBA" id="ARBA00023204"/>
    </source>
</evidence>
<dbReference type="PANTHER" id="PTHR10073:SF12">
    <property type="entry name" value="DNA MISMATCH REPAIR PROTEIN MLH1"/>
    <property type="match status" value="1"/>
</dbReference>
<dbReference type="InterPro" id="IPR020568">
    <property type="entry name" value="Ribosomal_Su5_D2-typ_SF"/>
</dbReference>
<feature type="domain" description="DNA mismatch repair protein S5" evidence="4">
    <location>
        <begin position="217"/>
        <end position="333"/>
    </location>
</feature>
<dbReference type="SMART" id="SM01340">
    <property type="entry name" value="DNA_mis_repair"/>
    <property type="match status" value="1"/>
</dbReference>
<gene>
    <name evidence="5" type="primary">mutL</name>
    <name evidence="5" type="ORF">ENN92_01770</name>
</gene>
<keyword evidence="2" id="KW-0227">DNA damage</keyword>
<keyword evidence="5" id="KW-0255">Endonuclease</keyword>
<reference evidence="5" key="1">
    <citation type="journal article" date="2020" name="mSystems">
        <title>Genome- and Community-Level Interaction Insights into Carbon Utilization and Element Cycling Functions of Hydrothermarchaeota in Hydrothermal Sediment.</title>
        <authorList>
            <person name="Zhou Z."/>
            <person name="Liu Y."/>
            <person name="Xu W."/>
            <person name="Pan J."/>
            <person name="Luo Z.H."/>
            <person name="Li M."/>
        </authorList>
    </citation>
    <scope>NUCLEOTIDE SEQUENCE [LARGE SCALE GENOMIC DNA]</scope>
    <source>
        <strain evidence="5">SpSt-1219</strain>
    </source>
</reference>
<dbReference type="InterPro" id="IPR002099">
    <property type="entry name" value="MutL/Mlh/PMS"/>
</dbReference>
<name>A0A7C1HDR8_UNCKA</name>
<dbReference type="GO" id="GO:0140664">
    <property type="term" value="F:ATP-dependent DNA damage sensor activity"/>
    <property type="evidence" value="ECO:0007669"/>
    <property type="project" value="InterPro"/>
</dbReference>
<dbReference type="PROSITE" id="PS00058">
    <property type="entry name" value="DNA_MISMATCH_REPAIR_1"/>
    <property type="match status" value="1"/>
</dbReference>
<dbReference type="FunFam" id="3.30.565.10:FF:000003">
    <property type="entry name" value="DNA mismatch repair endonuclease MutL"/>
    <property type="match status" value="1"/>
</dbReference>
<evidence type="ECO:0000259" key="4">
    <source>
        <dbReference type="SMART" id="SM01340"/>
    </source>
</evidence>
<evidence type="ECO:0000313" key="5">
    <source>
        <dbReference type="EMBL" id="HDQ88853.1"/>
    </source>
</evidence>
<keyword evidence="3" id="KW-0234">DNA repair</keyword>
<dbReference type="InterPro" id="IPR038973">
    <property type="entry name" value="MutL/Mlh/Pms-like"/>
</dbReference>
<dbReference type="Pfam" id="PF01119">
    <property type="entry name" value="DNA_mis_repair"/>
    <property type="match status" value="1"/>
</dbReference>
<dbReference type="Proteomes" id="UP000886066">
    <property type="component" value="Unassembled WGS sequence"/>
</dbReference>
<dbReference type="InterPro" id="IPR014762">
    <property type="entry name" value="DNA_mismatch_repair_CS"/>
</dbReference>
<comment type="similarity">
    <text evidence="1">Belongs to the DNA mismatch repair MutL/HexB family.</text>
</comment>
<dbReference type="Pfam" id="PF13589">
    <property type="entry name" value="HATPase_c_3"/>
    <property type="match status" value="1"/>
</dbReference>
<dbReference type="AlphaFoldDB" id="A0A7C1HDR8"/>
<dbReference type="GO" id="GO:0016887">
    <property type="term" value="F:ATP hydrolysis activity"/>
    <property type="evidence" value="ECO:0007669"/>
    <property type="project" value="InterPro"/>
</dbReference>
<dbReference type="Gene3D" id="3.30.230.10">
    <property type="match status" value="1"/>
</dbReference>
<comment type="caution">
    <text evidence="5">The sequence shown here is derived from an EMBL/GenBank/DDBJ whole genome shotgun (WGS) entry which is preliminary data.</text>
</comment>
<evidence type="ECO:0000256" key="2">
    <source>
        <dbReference type="ARBA" id="ARBA00022763"/>
    </source>
</evidence>
<evidence type="ECO:0000256" key="1">
    <source>
        <dbReference type="ARBA" id="ARBA00006082"/>
    </source>
</evidence>
<proteinExistence type="inferred from homology"/>
<dbReference type="GO" id="GO:0004519">
    <property type="term" value="F:endonuclease activity"/>
    <property type="evidence" value="ECO:0007669"/>
    <property type="project" value="UniProtKB-KW"/>
</dbReference>
<dbReference type="NCBIfam" id="TIGR00585">
    <property type="entry name" value="mutl"/>
    <property type="match status" value="1"/>
</dbReference>
<dbReference type="SUPFAM" id="SSF55874">
    <property type="entry name" value="ATPase domain of HSP90 chaperone/DNA topoisomerase II/histidine kinase"/>
    <property type="match status" value="1"/>
</dbReference>
<dbReference type="GO" id="GO:0032300">
    <property type="term" value="C:mismatch repair complex"/>
    <property type="evidence" value="ECO:0007669"/>
    <property type="project" value="InterPro"/>
</dbReference>
<dbReference type="InterPro" id="IPR013507">
    <property type="entry name" value="DNA_mismatch_S5_2-like"/>
</dbReference>
<dbReference type="CDD" id="cd00782">
    <property type="entry name" value="MutL_Trans"/>
    <property type="match status" value="1"/>
</dbReference>
<dbReference type="Gene3D" id="3.30.565.10">
    <property type="entry name" value="Histidine kinase-like ATPase, C-terminal domain"/>
    <property type="match status" value="1"/>
</dbReference>
<organism evidence="5">
    <name type="scientific">candidate division WWE3 bacterium</name>
    <dbReference type="NCBI Taxonomy" id="2053526"/>
    <lineage>
        <taxon>Bacteria</taxon>
        <taxon>Katanobacteria</taxon>
    </lineage>
</organism>
<dbReference type="CDD" id="cd16926">
    <property type="entry name" value="HATPase_MutL-MLH-PMS-like"/>
    <property type="match status" value="1"/>
</dbReference>
<dbReference type="PANTHER" id="PTHR10073">
    <property type="entry name" value="DNA MISMATCH REPAIR PROTEIN MLH, PMS, MUTL"/>
    <property type="match status" value="1"/>
</dbReference>
<dbReference type="InterPro" id="IPR036890">
    <property type="entry name" value="HATPase_C_sf"/>
</dbReference>
<dbReference type="GO" id="GO:0006298">
    <property type="term" value="P:mismatch repair"/>
    <property type="evidence" value="ECO:0007669"/>
    <property type="project" value="InterPro"/>
</dbReference>
<keyword evidence="5" id="KW-0540">Nuclease</keyword>
<protein>
    <submittedName>
        <fullName evidence="5">DNA mismatch repair endonuclease MutL</fullName>
    </submittedName>
</protein>
<dbReference type="GO" id="GO:0030983">
    <property type="term" value="F:mismatched DNA binding"/>
    <property type="evidence" value="ECO:0007669"/>
    <property type="project" value="InterPro"/>
</dbReference>
<accession>A0A7C1HDR8</accession>
<dbReference type="SUPFAM" id="SSF54211">
    <property type="entry name" value="Ribosomal protein S5 domain 2-like"/>
    <property type="match status" value="1"/>
</dbReference>